<proteinExistence type="predicted"/>
<dbReference type="CDD" id="cd00093">
    <property type="entry name" value="HTH_XRE"/>
    <property type="match status" value="1"/>
</dbReference>
<dbReference type="SUPFAM" id="SSF47413">
    <property type="entry name" value="lambda repressor-like DNA-binding domains"/>
    <property type="match status" value="1"/>
</dbReference>
<dbReference type="AlphaFoldDB" id="A0A412MDR8"/>
<dbReference type="Proteomes" id="UP000283630">
    <property type="component" value="Unassembled WGS sequence"/>
</dbReference>
<dbReference type="EMBL" id="QRWH01000005">
    <property type="protein sequence ID" value="RGT09532.1"/>
    <property type="molecule type" value="Genomic_DNA"/>
</dbReference>
<organism evidence="2 3">
    <name type="scientific">Dorea formicigenerans</name>
    <dbReference type="NCBI Taxonomy" id="39486"/>
    <lineage>
        <taxon>Bacteria</taxon>
        <taxon>Bacillati</taxon>
        <taxon>Bacillota</taxon>
        <taxon>Clostridia</taxon>
        <taxon>Lachnospirales</taxon>
        <taxon>Lachnospiraceae</taxon>
        <taxon>Dorea</taxon>
    </lineage>
</organism>
<reference evidence="2 3" key="1">
    <citation type="submission" date="2018-08" db="EMBL/GenBank/DDBJ databases">
        <title>A genome reference for cultivated species of the human gut microbiota.</title>
        <authorList>
            <person name="Zou Y."/>
            <person name="Xue W."/>
            <person name="Luo G."/>
        </authorList>
    </citation>
    <scope>NUCLEOTIDE SEQUENCE [LARGE SCALE GENOMIC DNA]</scope>
    <source>
        <strain evidence="2 3">AF19-4AC</strain>
    </source>
</reference>
<dbReference type="RefSeq" id="WP_118145200.1">
    <property type="nucleotide sequence ID" value="NZ_QRWH01000005.1"/>
</dbReference>
<protein>
    <submittedName>
        <fullName evidence="2">XRE family transcriptional regulator</fullName>
    </submittedName>
</protein>
<evidence type="ECO:0000313" key="3">
    <source>
        <dbReference type="Proteomes" id="UP000283630"/>
    </source>
</evidence>
<evidence type="ECO:0000313" key="2">
    <source>
        <dbReference type="EMBL" id="RGT09532.1"/>
    </source>
</evidence>
<name>A0A412MDR8_9FIRM</name>
<dbReference type="GO" id="GO:0003677">
    <property type="term" value="F:DNA binding"/>
    <property type="evidence" value="ECO:0007669"/>
    <property type="project" value="InterPro"/>
</dbReference>
<gene>
    <name evidence="2" type="ORF">DWX53_07560</name>
</gene>
<evidence type="ECO:0000259" key="1">
    <source>
        <dbReference type="PROSITE" id="PS50943"/>
    </source>
</evidence>
<feature type="domain" description="HTH cro/C1-type" evidence="1">
    <location>
        <begin position="7"/>
        <end position="61"/>
    </location>
</feature>
<dbReference type="Gene3D" id="1.10.260.40">
    <property type="entry name" value="lambda repressor-like DNA-binding domains"/>
    <property type="match status" value="1"/>
</dbReference>
<dbReference type="Pfam" id="PF01381">
    <property type="entry name" value="HTH_3"/>
    <property type="match status" value="1"/>
</dbReference>
<dbReference type="InterPro" id="IPR001387">
    <property type="entry name" value="Cro/C1-type_HTH"/>
</dbReference>
<dbReference type="PROSITE" id="PS50943">
    <property type="entry name" value="HTH_CROC1"/>
    <property type="match status" value="1"/>
</dbReference>
<dbReference type="InterPro" id="IPR010982">
    <property type="entry name" value="Lambda_DNA-bd_dom_sf"/>
</dbReference>
<comment type="caution">
    <text evidence="2">The sequence shown here is derived from an EMBL/GenBank/DDBJ whole genome shotgun (WGS) entry which is preliminary data.</text>
</comment>
<accession>A0A412MDR8</accession>
<sequence>MPDIKMLKDKITDSGMTVKAVAEKSGILRETLYNRLKGVGEFTASEIVSLSNVLNLSQTERDDIFFK</sequence>